<organism evidence="1 2">
    <name type="scientific">Armillaria gallica</name>
    <name type="common">Bulbous honey fungus</name>
    <name type="synonym">Armillaria bulbosa</name>
    <dbReference type="NCBI Taxonomy" id="47427"/>
    <lineage>
        <taxon>Eukaryota</taxon>
        <taxon>Fungi</taxon>
        <taxon>Dikarya</taxon>
        <taxon>Basidiomycota</taxon>
        <taxon>Agaricomycotina</taxon>
        <taxon>Agaricomycetes</taxon>
        <taxon>Agaricomycetidae</taxon>
        <taxon>Agaricales</taxon>
        <taxon>Marasmiineae</taxon>
        <taxon>Physalacriaceae</taxon>
        <taxon>Armillaria</taxon>
    </lineage>
</organism>
<dbReference type="OMA" id="LECARYC"/>
<reference evidence="2" key="1">
    <citation type="journal article" date="2017" name="Nat. Ecol. Evol.">
        <title>Genome expansion and lineage-specific genetic innovations in the forest pathogenic fungi Armillaria.</title>
        <authorList>
            <person name="Sipos G."/>
            <person name="Prasanna A.N."/>
            <person name="Walter M.C."/>
            <person name="O'Connor E."/>
            <person name="Balint B."/>
            <person name="Krizsan K."/>
            <person name="Kiss B."/>
            <person name="Hess J."/>
            <person name="Varga T."/>
            <person name="Slot J."/>
            <person name="Riley R."/>
            <person name="Boka B."/>
            <person name="Rigling D."/>
            <person name="Barry K."/>
            <person name="Lee J."/>
            <person name="Mihaltcheva S."/>
            <person name="LaButti K."/>
            <person name="Lipzen A."/>
            <person name="Waldron R."/>
            <person name="Moloney N.M."/>
            <person name="Sperisen C."/>
            <person name="Kredics L."/>
            <person name="Vagvoelgyi C."/>
            <person name="Patrignani A."/>
            <person name="Fitzpatrick D."/>
            <person name="Nagy I."/>
            <person name="Doyle S."/>
            <person name="Anderson J.B."/>
            <person name="Grigoriev I.V."/>
            <person name="Gueldener U."/>
            <person name="Muensterkoetter M."/>
            <person name="Nagy L.G."/>
        </authorList>
    </citation>
    <scope>NUCLEOTIDE SEQUENCE [LARGE SCALE GENOMIC DNA]</scope>
    <source>
        <strain evidence="2">Ar21-2</strain>
    </source>
</reference>
<dbReference type="InParanoid" id="A0A2H3CCH1"/>
<name>A0A2H3CCH1_ARMGA</name>
<dbReference type="AlphaFoldDB" id="A0A2H3CCH1"/>
<accession>A0A2H3CCH1</accession>
<dbReference type="OrthoDB" id="2974164at2759"/>
<proteinExistence type="predicted"/>
<evidence type="ECO:0000313" key="1">
    <source>
        <dbReference type="EMBL" id="PBK79024.1"/>
    </source>
</evidence>
<sequence length="412" mass="46597">MVNIIGKNGSDCGIRPPDDILEKALREYSAECLPVKKRLSRLEAQYGYRIGKTKLNDLNNHFGIMSSRKTGKVMSQSVATSLVIDKLEEDIHNRNGPDSVKTFLAQDGFNIPRDMIRQGLKAHNIHGGAQRAPSKYRQKIHRTPLYSIGVGAEFNCDGHEKLSSQALRMGRVGIAVYEFRDKASGRVIKLVAVPNARDSNTIGHLYLDVVSVCFVLSGFLTRNTRTNLAPDVDTTAWPPFVALTSINNIIAEALWHWMRKTNTGDIERIIKLGRTNGIFIPASELHADLFQWLWSKIVQHHLDEFTQYWNAHRIRKQDKKLLPSGSTPNDVYFNPSAYDLERVSIPVEKELIDGLRAEIPVSREDCLRWVSKDFDEMAAWAYQSIGSPALVAKEGWHIFARMVTLLTPYYPL</sequence>
<evidence type="ECO:0000313" key="2">
    <source>
        <dbReference type="Proteomes" id="UP000217790"/>
    </source>
</evidence>
<dbReference type="EMBL" id="KZ293861">
    <property type="protein sequence ID" value="PBK79024.1"/>
    <property type="molecule type" value="Genomic_DNA"/>
</dbReference>
<gene>
    <name evidence="1" type="ORF">ARMGADRAFT_1003824</name>
</gene>
<dbReference type="STRING" id="47427.A0A2H3CCH1"/>
<protein>
    <submittedName>
        <fullName evidence="1">Uncharacterized protein</fullName>
    </submittedName>
</protein>
<keyword evidence="2" id="KW-1185">Reference proteome</keyword>
<dbReference type="Proteomes" id="UP000217790">
    <property type="component" value="Unassembled WGS sequence"/>
</dbReference>